<sequence length="438" mass="47082">MSRRALKRVWKPVHSHNDHARIRIHDSDSLPHAALVRADRPVFECPRCGWANDRAPFCLWCLCQDESQAGQDKWRPLRRRITSPSLACSVPAAPPPHSPARRPFSSPAPPASPHPLNVKPPPTEPALNFPPVDTSAPPSSPDNAPAHMSIPSPASDTTTFTTASSDNAPVHTPATVPLPVPCTPPSSPLLSSHTRVRYPSLASTSAPPCASPTTPTKFSAYIERKTAEREARMHRIAEAANAAAVTLDADRPTSQLAPPAPGSIALGHLLPIPGSLRISNVPAASGSMSSRTSLDLKSVRSREAESLCSLARSVRMSATSRSSAGVRRSRSVHRRGESSQYSLAPALPSPAERDGDEDEPEPKIRCMPQTPSKRARVSKFFHRVGEAMHLPRREKSRTRRDADDGGTRTGGGGVNRFGGLLLWTSSALGSVGVGRRRR</sequence>
<feature type="region of interest" description="Disordered" evidence="1">
    <location>
        <begin position="313"/>
        <end position="417"/>
    </location>
</feature>
<dbReference type="AlphaFoldDB" id="J0CZW0"/>
<feature type="compositionally biased region" description="Pro residues" evidence="1">
    <location>
        <begin position="106"/>
        <end position="124"/>
    </location>
</feature>
<dbReference type="InParanoid" id="J0CZW0"/>
<feature type="compositionally biased region" description="Low complexity" evidence="1">
    <location>
        <begin position="135"/>
        <end position="175"/>
    </location>
</feature>
<feature type="compositionally biased region" description="Pro residues" evidence="1">
    <location>
        <begin position="176"/>
        <end position="187"/>
    </location>
</feature>
<gene>
    <name evidence="2" type="ORF">AURDEDRAFT_188113</name>
</gene>
<keyword evidence="3" id="KW-1185">Reference proteome</keyword>
<organism evidence="2 3">
    <name type="scientific">Auricularia subglabra (strain TFB-10046 / SS5)</name>
    <name type="common">White-rot fungus</name>
    <name type="synonym">Auricularia delicata (strain TFB10046)</name>
    <dbReference type="NCBI Taxonomy" id="717982"/>
    <lineage>
        <taxon>Eukaryota</taxon>
        <taxon>Fungi</taxon>
        <taxon>Dikarya</taxon>
        <taxon>Basidiomycota</taxon>
        <taxon>Agaricomycotina</taxon>
        <taxon>Agaricomycetes</taxon>
        <taxon>Auriculariales</taxon>
        <taxon>Auriculariaceae</taxon>
        <taxon>Auricularia</taxon>
    </lineage>
</organism>
<dbReference type="Proteomes" id="UP000006514">
    <property type="component" value="Unassembled WGS sequence"/>
</dbReference>
<proteinExistence type="predicted"/>
<feature type="compositionally biased region" description="Basic and acidic residues" evidence="1">
    <location>
        <begin position="383"/>
        <end position="406"/>
    </location>
</feature>
<protein>
    <submittedName>
        <fullName evidence="2">Uncharacterized protein</fullName>
    </submittedName>
</protein>
<evidence type="ECO:0000256" key="1">
    <source>
        <dbReference type="SAM" id="MobiDB-lite"/>
    </source>
</evidence>
<evidence type="ECO:0000313" key="3">
    <source>
        <dbReference type="Proteomes" id="UP000006514"/>
    </source>
</evidence>
<name>J0CZW0_AURST</name>
<dbReference type="EMBL" id="JH687843">
    <property type="protein sequence ID" value="EJD37364.1"/>
    <property type="molecule type" value="Genomic_DNA"/>
</dbReference>
<feature type="compositionally biased region" description="Low complexity" evidence="1">
    <location>
        <begin position="317"/>
        <end position="326"/>
    </location>
</feature>
<accession>J0CZW0</accession>
<dbReference type="OrthoDB" id="2687560at2759"/>
<dbReference type="KEGG" id="adl:AURDEDRAFT_188113"/>
<reference evidence="3" key="1">
    <citation type="journal article" date="2012" name="Science">
        <title>The Paleozoic origin of enzymatic lignin decomposition reconstructed from 31 fungal genomes.</title>
        <authorList>
            <person name="Floudas D."/>
            <person name="Binder M."/>
            <person name="Riley R."/>
            <person name="Barry K."/>
            <person name="Blanchette R.A."/>
            <person name="Henrissat B."/>
            <person name="Martinez A.T."/>
            <person name="Otillar R."/>
            <person name="Spatafora J.W."/>
            <person name="Yadav J.S."/>
            <person name="Aerts A."/>
            <person name="Benoit I."/>
            <person name="Boyd A."/>
            <person name="Carlson A."/>
            <person name="Copeland A."/>
            <person name="Coutinho P.M."/>
            <person name="de Vries R.P."/>
            <person name="Ferreira P."/>
            <person name="Findley K."/>
            <person name="Foster B."/>
            <person name="Gaskell J."/>
            <person name="Glotzer D."/>
            <person name="Gorecki P."/>
            <person name="Heitman J."/>
            <person name="Hesse C."/>
            <person name="Hori C."/>
            <person name="Igarashi K."/>
            <person name="Jurgens J.A."/>
            <person name="Kallen N."/>
            <person name="Kersten P."/>
            <person name="Kohler A."/>
            <person name="Kuees U."/>
            <person name="Kumar T.K.A."/>
            <person name="Kuo A."/>
            <person name="LaButti K."/>
            <person name="Larrondo L.F."/>
            <person name="Lindquist E."/>
            <person name="Ling A."/>
            <person name="Lombard V."/>
            <person name="Lucas S."/>
            <person name="Lundell T."/>
            <person name="Martin R."/>
            <person name="McLaughlin D.J."/>
            <person name="Morgenstern I."/>
            <person name="Morin E."/>
            <person name="Murat C."/>
            <person name="Nagy L.G."/>
            <person name="Nolan M."/>
            <person name="Ohm R.A."/>
            <person name="Patyshakuliyeva A."/>
            <person name="Rokas A."/>
            <person name="Ruiz-Duenas F.J."/>
            <person name="Sabat G."/>
            <person name="Salamov A."/>
            <person name="Samejima M."/>
            <person name="Schmutz J."/>
            <person name="Slot J.C."/>
            <person name="St John F."/>
            <person name="Stenlid J."/>
            <person name="Sun H."/>
            <person name="Sun S."/>
            <person name="Syed K."/>
            <person name="Tsang A."/>
            <person name="Wiebenga A."/>
            <person name="Young D."/>
            <person name="Pisabarro A."/>
            <person name="Eastwood D.C."/>
            <person name="Martin F."/>
            <person name="Cullen D."/>
            <person name="Grigoriev I.V."/>
            <person name="Hibbett D.S."/>
        </authorList>
    </citation>
    <scope>NUCLEOTIDE SEQUENCE [LARGE SCALE GENOMIC DNA]</scope>
    <source>
        <strain evidence="3">TFB10046</strain>
    </source>
</reference>
<feature type="compositionally biased region" description="Gly residues" evidence="1">
    <location>
        <begin position="407"/>
        <end position="416"/>
    </location>
</feature>
<evidence type="ECO:0000313" key="2">
    <source>
        <dbReference type="EMBL" id="EJD37364.1"/>
    </source>
</evidence>
<feature type="compositionally biased region" description="Basic residues" evidence="1">
    <location>
        <begin position="373"/>
        <end position="382"/>
    </location>
</feature>
<feature type="region of interest" description="Disordered" evidence="1">
    <location>
        <begin position="85"/>
        <end position="191"/>
    </location>
</feature>